<feature type="region of interest" description="Disordered" evidence="1">
    <location>
        <begin position="36"/>
        <end position="62"/>
    </location>
</feature>
<organism evidence="2 3">
    <name type="scientific">Pleurodeles waltl</name>
    <name type="common">Iberian ribbed newt</name>
    <dbReference type="NCBI Taxonomy" id="8319"/>
    <lineage>
        <taxon>Eukaryota</taxon>
        <taxon>Metazoa</taxon>
        <taxon>Chordata</taxon>
        <taxon>Craniata</taxon>
        <taxon>Vertebrata</taxon>
        <taxon>Euteleostomi</taxon>
        <taxon>Amphibia</taxon>
        <taxon>Batrachia</taxon>
        <taxon>Caudata</taxon>
        <taxon>Salamandroidea</taxon>
        <taxon>Salamandridae</taxon>
        <taxon>Pleurodelinae</taxon>
        <taxon>Pleurodeles</taxon>
    </lineage>
</organism>
<name>A0AAV7PZW8_PLEWA</name>
<protein>
    <submittedName>
        <fullName evidence="2">Uncharacterized protein</fullName>
    </submittedName>
</protein>
<proteinExistence type="predicted"/>
<dbReference type="EMBL" id="JANPWB010000010">
    <property type="protein sequence ID" value="KAJ1133857.1"/>
    <property type="molecule type" value="Genomic_DNA"/>
</dbReference>
<evidence type="ECO:0000256" key="1">
    <source>
        <dbReference type="SAM" id="MobiDB-lite"/>
    </source>
</evidence>
<keyword evidence="3" id="KW-1185">Reference proteome</keyword>
<accession>A0AAV7PZW8</accession>
<feature type="compositionally biased region" description="Polar residues" evidence="1">
    <location>
        <begin position="50"/>
        <end position="62"/>
    </location>
</feature>
<gene>
    <name evidence="2" type="ORF">NDU88_000329</name>
</gene>
<comment type="caution">
    <text evidence="2">The sequence shown here is derived from an EMBL/GenBank/DDBJ whole genome shotgun (WGS) entry which is preliminary data.</text>
</comment>
<dbReference type="Proteomes" id="UP001066276">
    <property type="component" value="Chromosome 6"/>
</dbReference>
<evidence type="ECO:0000313" key="2">
    <source>
        <dbReference type="EMBL" id="KAJ1133857.1"/>
    </source>
</evidence>
<reference evidence="2" key="1">
    <citation type="journal article" date="2022" name="bioRxiv">
        <title>Sequencing and chromosome-scale assembly of the giantPleurodeles waltlgenome.</title>
        <authorList>
            <person name="Brown T."/>
            <person name="Elewa A."/>
            <person name="Iarovenko S."/>
            <person name="Subramanian E."/>
            <person name="Araus A.J."/>
            <person name="Petzold A."/>
            <person name="Susuki M."/>
            <person name="Suzuki K.-i.T."/>
            <person name="Hayashi T."/>
            <person name="Toyoda A."/>
            <person name="Oliveira C."/>
            <person name="Osipova E."/>
            <person name="Leigh N.D."/>
            <person name="Simon A."/>
            <person name="Yun M.H."/>
        </authorList>
    </citation>
    <scope>NUCLEOTIDE SEQUENCE</scope>
    <source>
        <strain evidence="2">20211129_DDA</strain>
        <tissue evidence="2">Liver</tissue>
    </source>
</reference>
<sequence>MPPCDPRLCFSSYSPPGMATAFCATGTGQQCLVAEDPSSVSRDEDRTGIQAGSRTPVPQNPMSYLLTQPRDVQCVTIMHKRPVTWADTWSARDMWANTWIACDMCADTWSACDMWADTWSACDMWADTLSARDM</sequence>
<evidence type="ECO:0000313" key="3">
    <source>
        <dbReference type="Proteomes" id="UP001066276"/>
    </source>
</evidence>
<dbReference type="AlphaFoldDB" id="A0AAV7PZW8"/>